<evidence type="ECO:0008006" key="4">
    <source>
        <dbReference type="Google" id="ProtNLM"/>
    </source>
</evidence>
<keyword evidence="3" id="KW-1185">Reference proteome</keyword>
<accession>A0ABN1YCR1</accession>
<gene>
    <name evidence="2" type="ORF">GCM10009639_50400</name>
</gene>
<protein>
    <recommendedName>
        <fullName evidence="4">Secreted protein</fullName>
    </recommendedName>
</protein>
<keyword evidence="1" id="KW-0732">Signal</keyword>
<evidence type="ECO:0000256" key="1">
    <source>
        <dbReference type="SAM" id="SignalP"/>
    </source>
</evidence>
<evidence type="ECO:0000313" key="3">
    <source>
        <dbReference type="Proteomes" id="UP001499863"/>
    </source>
</evidence>
<reference evidence="2 3" key="1">
    <citation type="journal article" date="2019" name="Int. J. Syst. Evol. Microbiol.">
        <title>The Global Catalogue of Microorganisms (GCM) 10K type strain sequencing project: providing services to taxonomists for standard genome sequencing and annotation.</title>
        <authorList>
            <consortium name="The Broad Institute Genomics Platform"/>
            <consortium name="The Broad Institute Genome Sequencing Center for Infectious Disease"/>
            <person name="Wu L."/>
            <person name="Ma J."/>
        </authorList>
    </citation>
    <scope>NUCLEOTIDE SEQUENCE [LARGE SCALE GENOMIC DNA]</scope>
    <source>
        <strain evidence="2 3">JCM 12393</strain>
    </source>
</reference>
<organism evidence="2 3">
    <name type="scientific">Kitasatospora putterlickiae</name>
    <dbReference type="NCBI Taxonomy" id="221725"/>
    <lineage>
        <taxon>Bacteria</taxon>
        <taxon>Bacillati</taxon>
        <taxon>Actinomycetota</taxon>
        <taxon>Actinomycetes</taxon>
        <taxon>Kitasatosporales</taxon>
        <taxon>Streptomycetaceae</taxon>
        <taxon>Kitasatospora</taxon>
    </lineage>
</organism>
<dbReference type="Proteomes" id="UP001499863">
    <property type="component" value="Unassembled WGS sequence"/>
</dbReference>
<evidence type="ECO:0000313" key="2">
    <source>
        <dbReference type="EMBL" id="GAA1404477.1"/>
    </source>
</evidence>
<name>A0ABN1YCR1_9ACTN</name>
<comment type="caution">
    <text evidence="2">The sequence shown here is derived from an EMBL/GenBank/DDBJ whole genome shotgun (WGS) entry which is preliminary data.</text>
</comment>
<dbReference type="PROSITE" id="PS51257">
    <property type="entry name" value="PROKAR_LIPOPROTEIN"/>
    <property type="match status" value="1"/>
</dbReference>
<sequence length="112" mass="11234">MTRSSSFRLRVTAVALAASACLLGAAASAQAAPAGAVSVRSGGSVEVKETAQFSAGSAGGSMETASTSAVNLAYLYAQGAGWQRSQCYVLAVDVTSTGGGWFSARATLFCQR</sequence>
<feature type="signal peptide" evidence="1">
    <location>
        <begin position="1"/>
        <end position="31"/>
    </location>
</feature>
<dbReference type="EMBL" id="BAAAKJ010000280">
    <property type="protein sequence ID" value="GAA1404477.1"/>
    <property type="molecule type" value="Genomic_DNA"/>
</dbReference>
<proteinExistence type="predicted"/>
<feature type="chain" id="PRO_5046609183" description="Secreted protein" evidence="1">
    <location>
        <begin position="32"/>
        <end position="112"/>
    </location>
</feature>
<dbReference type="RefSeq" id="WP_344339928.1">
    <property type="nucleotide sequence ID" value="NZ_BAAAKJ010000280.1"/>
</dbReference>